<dbReference type="Gene3D" id="2.60.40.1760">
    <property type="entry name" value="glycosyl hydrolase (family 31)"/>
    <property type="match status" value="1"/>
</dbReference>
<dbReference type="EMBL" id="BACD03000054">
    <property type="protein sequence ID" value="GAO51862.1"/>
    <property type="molecule type" value="Genomic_DNA"/>
</dbReference>
<evidence type="ECO:0000313" key="1">
    <source>
        <dbReference type="EMBL" id="GAO51862.1"/>
    </source>
</evidence>
<accession>A0A0E9NPT0</accession>
<sequence>MHEMQPDASRMTLLQLRCNVDWECRSRMCGNARVEYDVQTGWRCVASNGGNLRFYRVEADGSQTLVLEETWALKGFPPRYCGERWPSNNFWATFSFDTVTVGVEEEHIFGTGHNQNDLNTCVGLLNQKGETIDLFKFNTLNPIPVFMSNGSYLFFRNIPSKGRMEFSSNRTRIITHSTTVVDYYVAVAAIGDYDSLLEKHTGGRKGAVHVWT</sequence>
<organism evidence="1 2">
    <name type="scientific">Saitoella complicata (strain BCRC 22490 / CBS 7301 / JCM 7358 / NBRC 10748 / NRRL Y-17804)</name>
    <dbReference type="NCBI Taxonomy" id="698492"/>
    <lineage>
        <taxon>Eukaryota</taxon>
        <taxon>Fungi</taxon>
        <taxon>Dikarya</taxon>
        <taxon>Ascomycota</taxon>
        <taxon>Taphrinomycotina</taxon>
        <taxon>Taphrinomycotina incertae sedis</taxon>
        <taxon>Saitoella</taxon>
    </lineage>
</organism>
<dbReference type="GO" id="GO:0030246">
    <property type="term" value="F:carbohydrate binding"/>
    <property type="evidence" value="ECO:0007669"/>
    <property type="project" value="InterPro"/>
</dbReference>
<dbReference type="AlphaFoldDB" id="A0A0E9NPT0"/>
<proteinExistence type="predicted"/>
<reference evidence="1 2" key="1">
    <citation type="journal article" date="2011" name="J. Gen. Appl. Microbiol.">
        <title>Draft genome sequencing of the enigmatic yeast Saitoella complicata.</title>
        <authorList>
            <person name="Nishida H."/>
            <person name="Hamamoto M."/>
            <person name="Sugiyama J."/>
        </authorList>
    </citation>
    <scope>NUCLEOTIDE SEQUENCE [LARGE SCALE GENOMIC DNA]</scope>
    <source>
        <strain evidence="1 2">NRRL Y-17804</strain>
    </source>
</reference>
<keyword evidence="2" id="KW-1185">Reference proteome</keyword>
<dbReference type="InterPro" id="IPR011013">
    <property type="entry name" value="Gal_mutarotase_sf_dom"/>
</dbReference>
<gene>
    <name evidence="1" type="ORF">G7K_5953-t1</name>
</gene>
<name>A0A0E9NPT0_SAICN</name>
<protein>
    <submittedName>
        <fullName evidence="1">Uncharacterized protein</fullName>
    </submittedName>
</protein>
<reference evidence="1 2" key="3">
    <citation type="journal article" date="2015" name="Genome Announc.">
        <title>Draft Genome Sequence of the Archiascomycetous Yeast Saitoella complicata.</title>
        <authorList>
            <person name="Yamauchi K."/>
            <person name="Kondo S."/>
            <person name="Hamamoto M."/>
            <person name="Takahashi Y."/>
            <person name="Ogura Y."/>
            <person name="Hayashi T."/>
            <person name="Nishida H."/>
        </authorList>
    </citation>
    <scope>NUCLEOTIDE SEQUENCE [LARGE SCALE GENOMIC DNA]</scope>
    <source>
        <strain evidence="1 2">NRRL Y-17804</strain>
    </source>
</reference>
<dbReference type="SUPFAM" id="SSF74650">
    <property type="entry name" value="Galactose mutarotase-like"/>
    <property type="match status" value="1"/>
</dbReference>
<dbReference type="CDD" id="cd14752">
    <property type="entry name" value="GH31_N"/>
    <property type="match status" value="1"/>
</dbReference>
<dbReference type="STRING" id="698492.A0A0E9NPT0"/>
<evidence type="ECO:0000313" key="2">
    <source>
        <dbReference type="Proteomes" id="UP000033140"/>
    </source>
</evidence>
<dbReference type="OMA" id="TRIITHS"/>
<dbReference type="Proteomes" id="UP000033140">
    <property type="component" value="Unassembled WGS sequence"/>
</dbReference>
<reference evidence="1 2" key="2">
    <citation type="journal article" date="2014" name="J. Gen. Appl. Microbiol.">
        <title>The early diverging ascomycetous budding yeast Saitoella complicata has three histone deacetylases belonging to the Clr6, Hos2, and Rpd3 lineages.</title>
        <authorList>
            <person name="Nishida H."/>
            <person name="Matsumoto T."/>
            <person name="Kondo S."/>
            <person name="Hamamoto M."/>
            <person name="Yoshikawa H."/>
        </authorList>
    </citation>
    <scope>NUCLEOTIDE SEQUENCE [LARGE SCALE GENOMIC DNA]</scope>
    <source>
        <strain evidence="1 2">NRRL Y-17804</strain>
    </source>
</reference>
<dbReference type="GO" id="GO:0005975">
    <property type="term" value="P:carbohydrate metabolic process"/>
    <property type="evidence" value="ECO:0007669"/>
    <property type="project" value="InterPro"/>
</dbReference>
<dbReference type="GO" id="GO:0003824">
    <property type="term" value="F:catalytic activity"/>
    <property type="evidence" value="ECO:0007669"/>
    <property type="project" value="InterPro"/>
</dbReference>
<comment type="caution">
    <text evidence="1">The sequence shown here is derived from an EMBL/GenBank/DDBJ whole genome shotgun (WGS) entry which is preliminary data.</text>
</comment>